<proteinExistence type="predicted"/>
<feature type="domain" description="Reverse transcriptase zinc-binding" evidence="2">
    <location>
        <begin position="260"/>
        <end position="323"/>
    </location>
</feature>
<feature type="domain" description="RNase H type-1" evidence="1">
    <location>
        <begin position="390"/>
        <end position="451"/>
    </location>
</feature>
<dbReference type="CDD" id="cd06222">
    <property type="entry name" value="RNase_H_like"/>
    <property type="match status" value="1"/>
</dbReference>
<evidence type="ECO:0000313" key="3">
    <source>
        <dbReference type="EMBL" id="TXG46285.1"/>
    </source>
</evidence>
<dbReference type="InterPro" id="IPR053151">
    <property type="entry name" value="RNase_H-like"/>
</dbReference>
<accession>A0A5C7GP39</accession>
<protein>
    <recommendedName>
        <fullName evidence="5">Reverse transcriptase zinc-binding domain-containing protein</fullName>
    </recommendedName>
</protein>
<keyword evidence="4" id="KW-1185">Reference proteome</keyword>
<dbReference type="AlphaFoldDB" id="A0A5C7GP39"/>
<dbReference type="Proteomes" id="UP000323000">
    <property type="component" value="Unassembled WGS sequence"/>
</dbReference>
<evidence type="ECO:0000313" key="4">
    <source>
        <dbReference type="Proteomes" id="UP000323000"/>
    </source>
</evidence>
<dbReference type="InterPro" id="IPR002156">
    <property type="entry name" value="RNaseH_domain"/>
</dbReference>
<gene>
    <name evidence="3" type="ORF">EZV62_028213</name>
</gene>
<evidence type="ECO:0000259" key="2">
    <source>
        <dbReference type="Pfam" id="PF13966"/>
    </source>
</evidence>
<reference evidence="4" key="1">
    <citation type="journal article" date="2019" name="Gigascience">
        <title>De novo genome assembly of the endangered Acer yangbiense, a plant species with extremely small populations endemic to Yunnan Province, China.</title>
        <authorList>
            <person name="Yang J."/>
            <person name="Wariss H.M."/>
            <person name="Tao L."/>
            <person name="Zhang R."/>
            <person name="Yun Q."/>
            <person name="Hollingsworth P."/>
            <person name="Dao Z."/>
            <person name="Luo G."/>
            <person name="Guo H."/>
            <person name="Ma Y."/>
            <person name="Sun W."/>
        </authorList>
    </citation>
    <scope>NUCLEOTIDE SEQUENCE [LARGE SCALE GENOMIC DNA]</scope>
    <source>
        <strain evidence="4">cv. Malutang</strain>
    </source>
</reference>
<dbReference type="Pfam" id="PF13966">
    <property type="entry name" value="zf-RVT"/>
    <property type="match status" value="1"/>
</dbReference>
<dbReference type="GO" id="GO:0004523">
    <property type="term" value="F:RNA-DNA hybrid ribonuclease activity"/>
    <property type="evidence" value="ECO:0007669"/>
    <property type="project" value="InterPro"/>
</dbReference>
<dbReference type="PANTHER" id="PTHR47723">
    <property type="entry name" value="OS05G0353850 PROTEIN"/>
    <property type="match status" value="1"/>
</dbReference>
<dbReference type="EMBL" id="VAHF01000249">
    <property type="protein sequence ID" value="TXG46285.1"/>
    <property type="molecule type" value="Genomic_DNA"/>
</dbReference>
<dbReference type="PANTHER" id="PTHR47723:SF21">
    <property type="entry name" value="POLYNUCLEOTIDYL TRANSFERASE, RIBONUCLEASE H-LIKE SUPERFAMILY PROTEIN"/>
    <property type="match status" value="1"/>
</dbReference>
<dbReference type="InterPro" id="IPR026960">
    <property type="entry name" value="RVT-Znf"/>
</dbReference>
<dbReference type="Pfam" id="PF13456">
    <property type="entry name" value="RVT_3"/>
    <property type="match status" value="1"/>
</dbReference>
<name>A0A5C7GP39_9ROSI</name>
<comment type="caution">
    <text evidence="3">The sequence shown here is derived from an EMBL/GenBank/DDBJ whole genome shotgun (WGS) entry which is preliminary data.</text>
</comment>
<dbReference type="InterPro" id="IPR044730">
    <property type="entry name" value="RNase_H-like_dom_plant"/>
</dbReference>
<dbReference type="GO" id="GO:0003676">
    <property type="term" value="F:nucleic acid binding"/>
    <property type="evidence" value="ECO:0007669"/>
    <property type="project" value="InterPro"/>
</dbReference>
<sequence>MEPDEITRLCESFARISKEEKLWSVKENLKEALRLRVAIDVSKPLKRFLRMDLIGDGKESLLLLSGGKYEGLGLSAGSIVIKGGDKVDEIGEKRDTEREKVNIPLRFEKKAILEVESKAEAGRVGGVGYNVGMNEGVIKGEKKGKWKRLAREKRNRNASLDVETQEPKKRGVEISSLEGQKLCKKQNLGSGYGSNTDLVRNVFLPNEAKAILSLPPCGYPVNDRLLWHFHNSGNYTVWSGYWATRVSVSKPGGSGLGSAESWWQFFWRLRLPLKIKNFIWKACNDWIPTGVNLARHGVKLDTLCPVCLNKNETTVHALWRCRSLRGIRNGSVIGDGGNGRLLDGGSFLDFVSTANQRFLVWILSFFVWCGGVFGLDEIILFIPMSLPTSLRDYQGHVLASLCQNIKICYQPQIIEAMAILKGIWLAANAGLLPASLDSDALSVVNLVNSKVVPLADIGVVISFVHRLANKVAHALAKLALTHEVKWASLLSGVVVSGLWCLNFDFNVNGTQMVNLKRLLKTSEAEWNNGTITRHNHIEILQVIDDVLTGIDDWGGFQMPHMQLKMAVEVFSNSIVSV</sequence>
<evidence type="ECO:0008006" key="5">
    <source>
        <dbReference type="Google" id="ProtNLM"/>
    </source>
</evidence>
<evidence type="ECO:0000259" key="1">
    <source>
        <dbReference type="Pfam" id="PF13456"/>
    </source>
</evidence>
<dbReference type="OrthoDB" id="1938822at2759"/>
<organism evidence="3 4">
    <name type="scientific">Acer yangbiense</name>
    <dbReference type="NCBI Taxonomy" id="1000413"/>
    <lineage>
        <taxon>Eukaryota</taxon>
        <taxon>Viridiplantae</taxon>
        <taxon>Streptophyta</taxon>
        <taxon>Embryophyta</taxon>
        <taxon>Tracheophyta</taxon>
        <taxon>Spermatophyta</taxon>
        <taxon>Magnoliopsida</taxon>
        <taxon>eudicotyledons</taxon>
        <taxon>Gunneridae</taxon>
        <taxon>Pentapetalae</taxon>
        <taxon>rosids</taxon>
        <taxon>malvids</taxon>
        <taxon>Sapindales</taxon>
        <taxon>Sapindaceae</taxon>
        <taxon>Hippocastanoideae</taxon>
        <taxon>Acereae</taxon>
        <taxon>Acer</taxon>
    </lineage>
</organism>